<evidence type="ECO:0000313" key="2">
    <source>
        <dbReference type="Proteomes" id="UP000019364"/>
    </source>
</evidence>
<comment type="caution">
    <text evidence="1">The sequence shown here is derived from an EMBL/GenBank/DDBJ whole genome shotgun (WGS) entry which is preliminary data.</text>
</comment>
<name>W7YQF3_9BACL</name>
<organism evidence="1 2">
    <name type="scientific">Paenibacillus pini JCM 16418</name>
    <dbReference type="NCBI Taxonomy" id="1236976"/>
    <lineage>
        <taxon>Bacteria</taxon>
        <taxon>Bacillati</taxon>
        <taxon>Bacillota</taxon>
        <taxon>Bacilli</taxon>
        <taxon>Bacillales</taxon>
        <taxon>Paenibacillaceae</taxon>
        <taxon>Paenibacillus</taxon>
    </lineage>
</organism>
<dbReference type="OrthoDB" id="2653720at2"/>
<reference evidence="1 2" key="1">
    <citation type="journal article" date="2014" name="Genome Announc.">
        <title>Draft Genome Sequence of Paenibacillus pini JCM 16418T, Isolated from the Rhizosphere of Pine Tree.</title>
        <authorList>
            <person name="Yuki M."/>
            <person name="Oshima K."/>
            <person name="Suda W."/>
            <person name="Oshida Y."/>
            <person name="Kitamura K."/>
            <person name="Iida Y."/>
            <person name="Hattori M."/>
            <person name="Ohkuma M."/>
        </authorList>
    </citation>
    <scope>NUCLEOTIDE SEQUENCE [LARGE SCALE GENOMIC DNA]</scope>
    <source>
        <strain evidence="1 2">JCM 16418</strain>
    </source>
</reference>
<proteinExistence type="predicted"/>
<dbReference type="Proteomes" id="UP000019364">
    <property type="component" value="Unassembled WGS sequence"/>
</dbReference>
<protein>
    <submittedName>
        <fullName evidence="1">Uncharacterized protein</fullName>
    </submittedName>
</protein>
<keyword evidence="2" id="KW-1185">Reference proteome</keyword>
<dbReference type="RefSeq" id="WP_036646336.1">
    <property type="nucleotide sequence ID" value="NZ_BAVZ01000002.1"/>
</dbReference>
<evidence type="ECO:0000313" key="1">
    <source>
        <dbReference type="EMBL" id="GAF06821.1"/>
    </source>
</evidence>
<sequence>MATISKEEARRRAEKNWPTWRLLLSDINISYSDLDTMSHDDVAEANAALDIHIENTERQIEEAKKGS</sequence>
<gene>
    <name evidence="1" type="ORF">JCM16418_803</name>
</gene>
<dbReference type="AlphaFoldDB" id="W7YQF3"/>
<dbReference type="EMBL" id="BAVZ01000002">
    <property type="protein sequence ID" value="GAF06821.1"/>
    <property type="molecule type" value="Genomic_DNA"/>
</dbReference>
<accession>W7YQF3</accession>
<dbReference type="STRING" id="1236976.JCM16418_803"/>